<proteinExistence type="predicted"/>
<dbReference type="Proteomes" id="UP000838412">
    <property type="component" value="Chromosome 9"/>
</dbReference>
<feature type="region of interest" description="Disordered" evidence="1">
    <location>
        <begin position="585"/>
        <end position="634"/>
    </location>
</feature>
<dbReference type="CDD" id="cd16105">
    <property type="entry name" value="Ubl_ASPSCR1_like"/>
    <property type="match status" value="1"/>
</dbReference>
<evidence type="ECO:0000313" key="4">
    <source>
        <dbReference type="EMBL" id="CAH1274452.1"/>
    </source>
</evidence>
<dbReference type="CDD" id="cd16118">
    <property type="entry name" value="UBX2_UBXN9"/>
    <property type="match status" value="1"/>
</dbReference>
<dbReference type="OrthoDB" id="440781at2759"/>
<dbReference type="InterPro" id="IPR059238">
    <property type="entry name" value="UBX1_UBXN9"/>
</dbReference>
<feature type="compositionally biased region" description="Low complexity" evidence="1">
    <location>
        <begin position="337"/>
        <end position="362"/>
    </location>
</feature>
<evidence type="ECO:0000259" key="3">
    <source>
        <dbReference type="PROSITE" id="PS50033"/>
    </source>
</evidence>
<evidence type="ECO:0000256" key="1">
    <source>
        <dbReference type="SAM" id="MobiDB-lite"/>
    </source>
</evidence>
<feature type="region of interest" description="Disordered" evidence="1">
    <location>
        <begin position="236"/>
        <end position="315"/>
    </location>
</feature>
<dbReference type="PROSITE" id="PS50033">
    <property type="entry name" value="UBX"/>
    <property type="match status" value="1"/>
</dbReference>
<feature type="compositionally biased region" description="Low complexity" evidence="1">
    <location>
        <begin position="373"/>
        <end position="383"/>
    </location>
</feature>
<feature type="transmembrane region" description="Helical" evidence="2">
    <location>
        <begin position="83"/>
        <end position="104"/>
    </location>
</feature>
<name>A0A8K0F1U4_BRALA</name>
<dbReference type="GO" id="GO:0005737">
    <property type="term" value="C:cytoplasm"/>
    <property type="evidence" value="ECO:0007669"/>
    <property type="project" value="TreeGrafter"/>
</dbReference>
<feature type="region of interest" description="Disordered" evidence="1">
    <location>
        <begin position="332"/>
        <end position="390"/>
    </location>
</feature>
<dbReference type="EMBL" id="OV696694">
    <property type="protein sequence ID" value="CAH1274452.1"/>
    <property type="molecule type" value="Genomic_DNA"/>
</dbReference>
<dbReference type="Gene3D" id="3.10.20.90">
    <property type="entry name" value="Phosphatidylinositol 3-kinase Catalytic Subunit, Chain A, domain 1"/>
    <property type="match status" value="2"/>
</dbReference>
<dbReference type="Pfam" id="PF00789">
    <property type="entry name" value="UBX"/>
    <property type="match status" value="1"/>
</dbReference>
<keyword evidence="2" id="KW-1133">Transmembrane helix</keyword>
<protein>
    <submittedName>
        <fullName evidence="4">ASPSCR1 protein</fullName>
    </submittedName>
</protein>
<dbReference type="AlphaFoldDB" id="A0A8K0F1U4"/>
<reference evidence="4" key="1">
    <citation type="submission" date="2022-01" db="EMBL/GenBank/DDBJ databases">
        <authorList>
            <person name="Braso-Vives M."/>
        </authorList>
    </citation>
    <scope>NUCLEOTIDE SEQUENCE</scope>
</reference>
<organism evidence="4 5">
    <name type="scientific">Branchiostoma lanceolatum</name>
    <name type="common">Common lancelet</name>
    <name type="synonym">Amphioxus lanceolatum</name>
    <dbReference type="NCBI Taxonomy" id="7740"/>
    <lineage>
        <taxon>Eukaryota</taxon>
        <taxon>Metazoa</taxon>
        <taxon>Chordata</taxon>
        <taxon>Cephalochordata</taxon>
        <taxon>Leptocardii</taxon>
        <taxon>Amphioxiformes</taxon>
        <taxon>Branchiostomatidae</taxon>
        <taxon>Branchiostoma</taxon>
    </lineage>
</organism>
<dbReference type="CDD" id="cd17075">
    <property type="entry name" value="UBX1_UBXN9"/>
    <property type="match status" value="1"/>
</dbReference>
<dbReference type="PANTHER" id="PTHR46467:SF1">
    <property type="entry name" value="TETHER CONTAINING UBX DOMAIN FOR GLUT4"/>
    <property type="match status" value="1"/>
</dbReference>
<keyword evidence="5" id="KW-1185">Reference proteome</keyword>
<feature type="domain" description="UBX" evidence="3">
    <location>
        <begin position="481"/>
        <end position="557"/>
    </location>
</feature>
<feature type="compositionally biased region" description="Polar residues" evidence="1">
    <location>
        <begin position="254"/>
        <end position="282"/>
    </location>
</feature>
<dbReference type="GO" id="GO:0005634">
    <property type="term" value="C:nucleus"/>
    <property type="evidence" value="ECO:0007669"/>
    <property type="project" value="TreeGrafter"/>
</dbReference>
<feature type="compositionally biased region" description="Polar residues" evidence="1">
    <location>
        <begin position="291"/>
        <end position="312"/>
    </location>
</feature>
<dbReference type="PANTHER" id="PTHR46467">
    <property type="entry name" value="TETHER CONTAINING UBX DOMAIN FOR GLUT4"/>
    <property type="match status" value="1"/>
</dbReference>
<keyword evidence="2" id="KW-0812">Transmembrane</keyword>
<sequence>MAASMSVQILCPNGRRQTVKISSNTKLLQVLEEVCQKQGFSAQEYDLKHQRTVLDLSVPVRYANLTNNAKLEMVKSTKTRAEVDVTIGLQVSLIIIIIISVLLLRDQTSGFGTIIYRARAQTLPALAHYPAGPTIQLVPTIHLPNGALESGERLKHPFPPATTVWEVLRHFESQPGSPHAGKLTSTSATDVHPVCVYMREEIIGENAMQSTSLRTLGLTSGSAILRLVHRKVDDPSLLHTSSSAPVAKPMRVTGSKSEPTRQSAPSTSTHNLPRTSKSSDTQPMEVEEARPTQSVESMDTSLAPTEQETEAMSQEEILQRLSPQERQVVATMSSMIQQAHVQQQQQPSTQAPAAPQRAAQGPSKPKKARSTTRHQQPTTQQPSFANFKFPEASRGQTLYVNELSEVDRRNVEPCDREPVVFSMDMLEGSQQSDDPTDDFFEVTVNDVRLMMADLSRARRDMEDESMMTGAMRAQREVEMVQKYPKTVIRVQFPDRTVLQGFFRPMETVPALTDFVKSNLADPSSSFYLYTTPPRCVLDKPSMTLYQAKLFPAVVVHFGSEVHRDRYLKPEMLSRASAPLDADKVVARDKVQTSSEGARGVSESAAPPRPRQQVFPASEGGARTGQVRGQQDGKKVPKWFKMGKEKFFFNLWKSDCERK</sequence>
<dbReference type="InterPro" id="IPR029071">
    <property type="entry name" value="Ubiquitin-like_domsf"/>
</dbReference>
<dbReference type="GO" id="GO:0042593">
    <property type="term" value="P:glucose homeostasis"/>
    <property type="evidence" value="ECO:0007669"/>
    <property type="project" value="TreeGrafter"/>
</dbReference>
<dbReference type="InterPro" id="IPR021569">
    <property type="entry name" value="TUG-UBL1"/>
</dbReference>
<keyword evidence="2" id="KW-0472">Membrane</keyword>
<dbReference type="InterPro" id="IPR001012">
    <property type="entry name" value="UBX_dom"/>
</dbReference>
<dbReference type="FunFam" id="3.10.20.90:FF:000204">
    <property type="entry name" value="tether containing UBX domain for GLUT4"/>
    <property type="match status" value="1"/>
</dbReference>
<evidence type="ECO:0000256" key="2">
    <source>
        <dbReference type="SAM" id="Phobius"/>
    </source>
</evidence>
<dbReference type="GO" id="GO:0012506">
    <property type="term" value="C:vesicle membrane"/>
    <property type="evidence" value="ECO:0007669"/>
    <property type="project" value="TreeGrafter"/>
</dbReference>
<accession>A0A8K0F1U4</accession>
<dbReference type="SUPFAM" id="SSF54236">
    <property type="entry name" value="Ubiquitin-like"/>
    <property type="match status" value="2"/>
</dbReference>
<gene>
    <name evidence="4" type="primary">ASPSCR1</name>
    <name evidence="4" type="ORF">BLAG_LOCUS25464</name>
</gene>
<dbReference type="GO" id="GO:0006886">
    <property type="term" value="P:intracellular protein transport"/>
    <property type="evidence" value="ECO:0007669"/>
    <property type="project" value="TreeGrafter"/>
</dbReference>
<dbReference type="Pfam" id="PF11470">
    <property type="entry name" value="TUG-UBL1"/>
    <property type="match status" value="1"/>
</dbReference>
<evidence type="ECO:0000313" key="5">
    <source>
        <dbReference type="Proteomes" id="UP000838412"/>
    </source>
</evidence>